<name>A0AAW6U1S3_9BACT</name>
<feature type="region of interest" description="Disordered" evidence="2">
    <location>
        <begin position="229"/>
        <end position="253"/>
    </location>
</feature>
<gene>
    <name evidence="3" type="ORF">QJ522_12110</name>
</gene>
<comment type="caution">
    <text evidence="3">The sequence shown here is derived from an EMBL/GenBank/DDBJ whole genome shotgun (WGS) entry which is preliminary data.</text>
</comment>
<reference evidence="3" key="1">
    <citation type="submission" date="2023-05" db="EMBL/GenBank/DDBJ databases">
        <title>Anaerotaeda fermentans gen. nov., sp. nov., a novel anaerobic planctomycete of the new family within the order Sedimentisphaerales isolated from Taman Peninsula, Russia.</title>
        <authorList>
            <person name="Khomyakova M.A."/>
            <person name="Merkel A.Y."/>
            <person name="Slobodkin A.I."/>
        </authorList>
    </citation>
    <scope>NUCLEOTIDE SEQUENCE</scope>
    <source>
        <strain evidence="3">M17dextr</strain>
    </source>
</reference>
<dbReference type="Proteomes" id="UP001431776">
    <property type="component" value="Unassembled WGS sequence"/>
</dbReference>
<evidence type="ECO:0000256" key="1">
    <source>
        <dbReference type="SAM" id="Coils"/>
    </source>
</evidence>
<dbReference type="InterPro" id="IPR011990">
    <property type="entry name" value="TPR-like_helical_dom_sf"/>
</dbReference>
<dbReference type="AlphaFoldDB" id="A0AAW6U1S3"/>
<keyword evidence="4" id="KW-1185">Reference proteome</keyword>
<keyword evidence="1" id="KW-0175">Coiled coil</keyword>
<sequence>MLRVRVDNREVKVMPASLAQMVFDGKVDRYHPAKSSDGATEQPLERALEAPYLEALTEELLVRLQSLYRRGGPGENIDPLRTRVESLCQWRWDQPNIRARFLWGAAWLNELTDRFEAAVSYYDAFLQTRCHESHLRLLAYNNRGVLCIRLGRLDGVQDLARSAIASQANTTLPAPGLPAACFNLLNVIEVASATDNLTGAVDGELTEFFAQLPEDTKLFWLGAESAQRNTDDEIHPPAAAASPSGNGDTSSSRWSILSDPTYRSVNRLTCHLASRARLLNRQQTVEDLDDWQRPRSLRLWGDRRASTVHGGESGPECDDDLSSCLQDRHAEAAALLPGNLVPSSLTRGTSPGQRAEQLAQEELAEIENLVVAGNFELARCRLQVQRRVLCALDSQDRRGDLLARVDAELLSIHHAEKELEQLQLQRACAKLVSELERFCKLTSLAPAERQAEDLRHRLDEHRARLAPQAAEEVGGLLNELSFRAERHVVRLRRLDVRKRIRESLRQLRTSWPADWTTPVPDAAYTALAECHFNDPNGQIEDWPRLRAQLDAHQARHRLQTALAMLPREGLSSEKMEAVLAEALSLRPDSWATIAPLFGLIGESSRDTDSEARADMRAALEQAAGRLLYEPASDALDDQRDRPHNLLRRAGPLLDRAFRRLHADPGRFLHLWNRVCNTLEPALADATLEKIAEMEEIAGTCLAHWPTGKARTTTRSDPRNPVRLFLESCEKARCLATAEQLLDAEPAKVKEAREYITWAMDMGFDSRDQVRRVATCVYLTAPHAQDPPRIQRQVLDAIDAWANGLTDEAVQRIGEQDIVRRIAEVKEHLPGAKTLAKEHVDSHDDGTEASDHPDA</sequence>
<proteinExistence type="predicted"/>
<accession>A0AAW6U1S3</accession>
<dbReference type="SUPFAM" id="SSF48452">
    <property type="entry name" value="TPR-like"/>
    <property type="match status" value="1"/>
</dbReference>
<protein>
    <submittedName>
        <fullName evidence="3">Uncharacterized protein</fullName>
    </submittedName>
</protein>
<evidence type="ECO:0000313" key="4">
    <source>
        <dbReference type="Proteomes" id="UP001431776"/>
    </source>
</evidence>
<evidence type="ECO:0000256" key="2">
    <source>
        <dbReference type="SAM" id="MobiDB-lite"/>
    </source>
</evidence>
<dbReference type="RefSeq" id="WP_349245202.1">
    <property type="nucleotide sequence ID" value="NZ_JASCXX010000013.1"/>
</dbReference>
<evidence type="ECO:0000313" key="3">
    <source>
        <dbReference type="EMBL" id="MDI6449793.1"/>
    </source>
</evidence>
<feature type="region of interest" description="Disordered" evidence="2">
    <location>
        <begin position="829"/>
        <end position="854"/>
    </location>
</feature>
<organism evidence="3 4">
    <name type="scientific">Anaerobaca lacustris</name>
    <dbReference type="NCBI Taxonomy" id="3044600"/>
    <lineage>
        <taxon>Bacteria</taxon>
        <taxon>Pseudomonadati</taxon>
        <taxon>Planctomycetota</taxon>
        <taxon>Phycisphaerae</taxon>
        <taxon>Sedimentisphaerales</taxon>
        <taxon>Anaerobacaceae</taxon>
        <taxon>Anaerobaca</taxon>
    </lineage>
</organism>
<feature type="coiled-coil region" evidence="1">
    <location>
        <begin position="405"/>
        <end position="464"/>
    </location>
</feature>
<dbReference type="EMBL" id="JASCXX010000013">
    <property type="protein sequence ID" value="MDI6449793.1"/>
    <property type="molecule type" value="Genomic_DNA"/>
</dbReference>